<evidence type="ECO:0000313" key="1">
    <source>
        <dbReference type="EMBL" id="NRF68994.1"/>
    </source>
</evidence>
<sequence>MELINTASASWEQIIEVRQDGESRRRLQRLRAFLDEKYAGKSLAFVEDDLASRLDEYDQARRKHGFDTATGSLSALVDAQSLQAAASAGIATALLGGPWVGASSAAIVELGKVAIEFAKRKRAMVDWQASHPLAYLVELQRVSNESCWD</sequence>
<dbReference type="EMBL" id="JABRWJ010000005">
    <property type="protein sequence ID" value="NRF68994.1"/>
    <property type="molecule type" value="Genomic_DNA"/>
</dbReference>
<evidence type="ECO:0000313" key="2">
    <source>
        <dbReference type="Proteomes" id="UP000737171"/>
    </source>
</evidence>
<accession>A0ABX2EKC4</accession>
<organism evidence="1 2">
    <name type="scientific">Pseudaquabacterium terrae</name>
    <dbReference type="NCBI Taxonomy" id="2732868"/>
    <lineage>
        <taxon>Bacteria</taxon>
        <taxon>Pseudomonadati</taxon>
        <taxon>Pseudomonadota</taxon>
        <taxon>Betaproteobacteria</taxon>
        <taxon>Burkholderiales</taxon>
        <taxon>Sphaerotilaceae</taxon>
        <taxon>Pseudaquabacterium</taxon>
    </lineage>
</organism>
<protein>
    <submittedName>
        <fullName evidence="1">Uncharacterized protein</fullName>
    </submittedName>
</protein>
<reference evidence="1 2" key="1">
    <citation type="submission" date="2020-05" db="EMBL/GenBank/DDBJ databases">
        <title>Aquincola sp. isolate from soil.</title>
        <authorList>
            <person name="Han J."/>
            <person name="Kim D.-U."/>
        </authorList>
    </citation>
    <scope>NUCLEOTIDE SEQUENCE [LARGE SCALE GENOMIC DNA]</scope>
    <source>
        <strain evidence="1 2">S2</strain>
    </source>
</reference>
<dbReference type="RefSeq" id="WP_173125226.1">
    <property type="nucleotide sequence ID" value="NZ_JABRWJ010000005.1"/>
</dbReference>
<dbReference type="Proteomes" id="UP000737171">
    <property type="component" value="Unassembled WGS sequence"/>
</dbReference>
<keyword evidence="2" id="KW-1185">Reference proteome</keyword>
<comment type="caution">
    <text evidence="1">The sequence shown here is derived from an EMBL/GenBank/DDBJ whole genome shotgun (WGS) entry which is preliminary data.</text>
</comment>
<name>A0ABX2EKC4_9BURK</name>
<gene>
    <name evidence="1" type="ORF">HLB44_18530</name>
</gene>
<proteinExistence type="predicted"/>